<dbReference type="EMBL" id="NTFS01000561">
    <property type="protein sequence ID" value="PAX48296.1"/>
    <property type="molecule type" value="Genomic_DNA"/>
</dbReference>
<comment type="caution">
    <text evidence="1">The sequence shown here is derived from an EMBL/GenBank/DDBJ whole genome shotgun (WGS) entry which is preliminary data.</text>
</comment>
<evidence type="ECO:0000313" key="1">
    <source>
        <dbReference type="EMBL" id="PAX48296.1"/>
    </source>
</evidence>
<name>A0A2A2TAH2_9CYAN</name>
<evidence type="ECO:0000313" key="2">
    <source>
        <dbReference type="Proteomes" id="UP000218238"/>
    </source>
</evidence>
<dbReference type="RefSeq" id="WP_095724815.1">
    <property type="nucleotide sequence ID" value="NZ_NTFS01000561.1"/>
</dbReference>
<reference evidence="1 2" key="1">
    <citation type="submission" date="2017-08" db="EMBL/GenBank/DDBJ databases">
        <title>Draft genome sequence of filamentous cyanobacterium Calothrix elsteri CCALA 953.</title>
        <authorList>
            <person name="Gagunashvili A.N."/>
            <person name="Elster J."/>
            <person name="Andresson O.S."/>
        </authorList>
    </citation>
    <scope>NUCLEOTIDE SEQUENCE [LARGE SCALE GENOMIC DNA]</scope>
    <source>
        <strain evidence="1 2">CCALA 953</strain>
    </source>
</reference>
<proteinExistence type="predicted"/>
<accession>A0A2A2TAH2</accession>
<dbReference type="OrthoDB" id="9988727at2"/>
<keyword evidence="2" id="KW-1185">Reference proteome</keyword>
<protein>
    <submittedName>
        <fullName evidence="1">Uncharacterized protein</fullName>
    </submittedName>
</protein>
<organism evidence="1 2">
    <name type="scientific">Brunnivagina elsteri CCALA 953</name>
    <dbReference type="NCBI Taxonomy" id="987040"/>
    <lineage>
        <taxon>Bacteria</taxon>
        <taxon>Bacillati</taxon>
        <taxon>Cyanobacteriota</taxon>
        <taxon>Cyanophyceae</taxon>
        <taxon>Nostocales</taxon>
        <taxon>Calotrichaceae</taxon>
        <taxon>Brunnivagina</taxon>
    </lineage>
</organism>
<dbReference type="Proteomes" id="UP000218238">
    <property type="component" value="Unassembled WGS sequence"/>
</dbReference>
<dbReference type="AlphaFoldDB" id="A0A2A2TAH2"/>
<gene>
    <name evidence="1" type="ORF">CK510_28315</name>
</gene>
<sequence>MAPQNDRAIYAFNLLFEYIAYLKQENAELSAENAAKAETIVAKEMEAMEVKTMYETYVNADEDDDSALEQIIAKAEADLSLLKS</sequence>